<dbReference type="Proteomes" id="UP001164250">
    <property type="component" value="Chromosome 2"/>
</dbReference>
<keyword evidence="2" id="KW-1185">Reference proteome</keyword>
<proteinExistence type="predicted"/>
<reference evidence="2" key="1">
    <citation type="journal article" date="2023" name="G3 (Bethesda)">
        <title>Genome assembly and association tests identify interacting loci associated with vigor, precocity, and sex in interspecific pistachio rootstocks.</title>
        <authorList>
            <person name="Palmer W."/>
            <person name="Jacygrad E."/>
            <person name="Sagayaradj S."/>
            <person name="Cavanaugh K."/>
            <person name="Han R."/>
            <person name="Bertier L."/>
            <person name="Beede B."/>
            <person name="Kafkas S."/>
            <person name="Golino D."/>
            <person name="Preece J."/>
            <person name="Michelmore R."/>
        </authorList>
    </citation>
    <scope>NUCLEOTIDE SEQUENCE [LARGE SCALE GENOMIC DNA]</scope>
</reference>
<sequence length="166" mass="19308">MGVSWAAFLALHGLFLFYLIICSTGVEEVGTIDVRAAKDLLDFGYGYLDVRTLKSYLNLIGKNEHVLNINWFHKQTHGNDEVQFYNFCNDSSCYNRFILYFFGGGVDEGEDLRNAATRELREESGVTSIEFLAEAPYWLTYDFPLKVKDRLNRHWRTNYKGQAHKW</sequence>
<accession>A0ACC1BYX9</accession>
<dbReference type="EMBL" id="CM047898">
    <property type="protein sequence ID" value="KAJ0105114.1"/>
    <property type="molecule type" value="Genomic_DNA"/>
</dbReference>
<evidence type="ECO:0000313" key="1">
    <source>
        <dbReference type="EMBL" id="KAJ0105114.1"/>
    </source>
</evidence>
<name>A0ACC1BYX9_9ROSI</name>
<evidence type="ECO:0000313" key="2">
    <source>
        <dbReference type="Proteomes" id="UP001164250"/>
    </source>
</evidence>
<gene>
    <name evidence="1" type="ORF">Patl1_18510</name>
</gene>
<organism evidence="1 2">
    <name type="scientific">Pistacia atlantica</name>
    <dbReference type="NCBI Taxonomy" id="434234"/>
    <lineage>
        <taxon>Eukaryota</taxon>
        <taxon>Viridiplantae</taxon>
        <taxon>Streptophyta</taxon>
        <taxon>Embryophyta</taxon>
        <taxon>Tracheophyta</taxon>
        <taxon>Spermatophyta</taxon>
        <taxon>Magnoliopsida</taxon>
        <taxon>eudicotyledons</taxon>
        <taxon>Gunneridae</taxon>
        <taxon>Pentapetalae</taxon>
        <taxon>rosids</taxon>
        <taxon>malvids</taxon>
        <taxon>Sapindales</taxon>
        <taxon>Anacardiaceae</taxon>
        <taxon>Pistacia</taxon>
    </lineage>
</organism>
<protein>
    <submittedName>
        <fullName evidence="1">Uncharacterized protein</fullName>
    </submittedName>
</protein>
<comment type="caution">
    <text evidence="1">The sequence shown here is derived from an EMBL/GenBank/DDBJ whole genome shotgun (WGS) entry which is preliminary data.</text>
</comment>